<feature type="region of interest" description="Disordered" evidence="1">
    <location>
        <begin position="1"/>
        <end position="28"/>
    </location>
</feature>
<dbReference type="OrthoDB" id="4956543at2759"/>
<dbReference type="EMBL" id="SRPO01000131">
    <property type="protein sequence ID" value="KAG5939444.1"/>
    <property type="molecule type" value="Genomic_DNA"/>
</dbReference>
<feature type="region of interest" description="Disordered" evidence="1">
    <location>
        <begin position="62"/>
        <end position="218"/>
    </location>
</feature>
<evidence type="ECO:0000313" key="2">
    <source>
        <dbReference type="EMBL" id="KAG5939444.1"/>
    </source>
</evidence>
<feature type="compositionally biased region" description="Basic and acidic residues" evidence="1">
    <location>
        <begin position="90"/>
        <end position="100"/>
    </location>
</feature>
<feature type="compositionally biased region" description="Polar residues" evidence="1">
    <location>
        <begin position="9"/>
        <end position="23"/>
    </location>
</feature>
<accession>A0A9P7SI69</accession>
<evidence type="ECO:0000256" key="1">
    <source>
        <dbReference type="SAM" id="MobiDB-lite"/>
    </source>
</evidence>
<feature type="compositionally biased region" description="Polar residues" evidence="1">
    <location>
        <begin position="189"/>
        <end position="205"/>
    </location>
</feature>
<dbReference type="AlphaFoldDB" id="A0A9P7SI69"/>
<name>A0A9P7SI69_9HYPO</name>
<feature type="compositionally biased region" description="Low complexity" evidence="1">
    <location>
        <begin position="174"/>
        <end position="188"/>
    </location>
</feature>
<dbReference type="Proteomes" id="UP000706124">
    <property type="component" value="Unassembled WGS sequence"/>
</dbReference>
<evidence type="ECO:0000313" key="3">
    <source>
        <dbReference type="Proteomes" id="UP000706124"/>
    </source>
</evidence>
<protein>
    <submittedName>
        <fullName evidence="2">Uncharacterized protein</fullName>
    </submittedName>
</protein>
<sequence length="305" mass="33418">MAQPISLLCSPQRQPSSQDTGQTKLREVQLPEMRILEMIKMAQLEKGNHAMRPSWREALEPQDINGTLPSQGGSGDEAAESIIPPSGSAIRDDRDARTKTESANIPSAPRLNRPRKRAYQMLEKEAGKILKGWTPSTQPGAGTRGSMRKPRQENSGDVKASTNFKSHGKPIPDSSASTTSRRGASRTGCATNAATPSNDSESAENLNKARISPKVQKGRVMKITPQSRRGRGRPKKGSHVAIKWCKDFDSCHSNSVLPVISRYSVLRIINCFKLVFWLSVDNLGSRLLAGVFTLGRFPAFSIICR</sequence>
<comment type="caution">
    <text evidence="2">The sequence shown here is derived from an EMBL/GenBank/DDBJ whole genome shotgun (WGS) entry which is preliminary data.</text>
</comment>
<gene>
    <name evidence="2" type="ORF">E4U60_000895</name>
</gene>
<reference evidence="2 3" key="1">
    <citation type="journal article" date="2020" name="bioRxiv">
        <title>Whole genome comparisons of ergot fungi reveals the divergence and evolution of species within the genus Claviceps are the result of varying mechanisms driving genome evolution and host range expansion.</title>
        <authorList>
            <person name="Wyka S.A."/>
            <person name="Mondo S.J."/>
            <person name="Liu M."/>
            <person name="Dettman J."/>
            <person name="Nalam V."/>
            <person name="Broders K.D."/>
        </authorList>
    </citation>
    <scope>NUCLEOTIDE SEQUENCE [LARGE SCALE GENOMIC DNA]</scope>
    <source>
        <strain evidence="2 3">CCC 1485</strain>
    </source>
</reference>
<organism evidence="2 3">
    <name type="scientific">Claviceps pazoutovae</name>
    <dbReference type="NCBI Taxonomy" id="1649127"/>
    <lineage>
        <taxon>Eukaryota</taxon>
        <taxon>Fungi</taxon>
        <taxon>Dikarya</taxon>
        <taxon>Ascomycota</taxon>
        <taxon>Pezizomycotina</taxon>
        <taxon>Sordariomycetes</taxon>
        <taxon>Hypocreomycetidae</taxon>
        <taxon>Hypocreales</taxon>
        <taxon>Clavicipitaceae</taxon>
        <taxon>Claviceps</taxon>
    </lineage>
</organism>
<keyword evidence="3" id="KW-1185">Reference proteome</keyword>
<proteinExistence type="predicted"/>